<dbReference type="Proteomes" id="UP000002668">
    <property type="component" value="Genome"/>
</dbReference>
<evidence type="ECO:0000313" key="2">
    <source>
        <dbReference type="EMBL" id="CBY02407.1"/>
    </source>
</evidence>
<feature type="region of interest" description="Disordered" evidence="1">
    <location>
        <begin position="190"/>
        <end position="210"/>
    </location>
</feature>
<dbReference type="AlphaFoldDB" id="E5AD55"/>
<gene>
    <name evidence="2" type="ORF">LEMA_P011940.1</name>
</gene>
<dbReference type="HOGENOM" id="CLU_760902_0_0_1"/>
<organism evidence="2 3">
    <name type="scientific">Leptosphaeria maculans (strain JN3 / isolate v23.1.3 / race Av1-4-5-6-7-8)</name>
    <name type="common">Blackleg fungus</name>
    <name type="synonym">Phoma lingam</name>
    <dbReference type="NCBI Taxonomy" id="985895"/>
    <lineage>
        <taxon>Eukaryota</taxon>
        <taxon>Fungi</taxon>
        <taxon>Dikarya</taxon>
        <taxon>Ascomycota</taxon>
        <taxon>Pezizomycotina</taxon>
        <taxon>Dothideomycetes</taxon>
        <taxon>Pleosporomycetidae</taxon>
        <taxon>Pleosporales</taxon>
        <taxon>Pleosporineae</taxon>
        <taxon>Leptosphaeriaceae</taxon>
        <taxon>Plenodomus</taxon>
        <taxon>Plenodomus lingam/Leptosphaeria maculans species complex</taxon>
    </lineage>
</organism>
<name>E5AD55_LEPMJ</name>
<reference evidence="3" key="1">
    <citation type="journal article" date="2011" name="Nat. Commun.">
        <title>Effector diversification within compartments of the Leptosphaeria maculans genome affected by Repeat-Induced Point mutations.</title>
        <authorList>
            <person name="Rouxel T."/>
            <person name="Grandaubert J."/>
            <person name="Hane J.K."/>
            <person name="Hoede C."/>
            <person name="van de Wouw A.P."/>
            <person name="Couloux A."/>
            <person name="Dominguez V."/>
            <person name="Anthouard V."/>
            <person name="Bally P."/>
            <person name="Bourras S."/>
            <person name="Cozijnsen A.J."/>
            <person name="Ciuffetti L.M."/>
            <person name="Degrave A."/>
            <person name="Dilmaghani A."/>
            <person name="Duret L."/>
            <person name="Fudal I."/>
            <person name="Goodwin S.B."/>
            <person name="Gout L."/>
            <person name="Glaser N."/>
            <person name="Linglin J."/>
            <person name="Kema G.H.J."/>
            <person name="Lapalu N."/>
            <person name="Lawrence C.B."/>
            <person name="May K."/>
            <person name="Meyer M."/>
            <person name="Ollivier B."/>
            <person name="Poulain J."/>
            <person name="Schoch C.L."/>
            <person name="Simon A."/>
            <person name="Spatafora J.W."/>
            <person name="Stachowiak A."/>
            <person name="Turgeon B.G."/>
            <person name="Tyler B.M."/>
            <person name="Vincent D."/>
            <person name="Weissenbach J."/>
            <person name="Amselem J."/>
            <person name="Quesneville H."/>
            <person name="Oliver R.P."/>
            <person name="Wincker P."/>
            <person name="Balesdent M.-H."/>
            <person name="Howlett B.J."/>
        </authorList>
    </citation>
    <scope>NUCLEOTIDE SEQUENCE [LARGE SCALE GENOMIC DNA]</scope>
    <source>
        <strain evidence="3">JN3 / isolate v23.1.3 / race Av1-4-5-6-7-8</strain>
    </source>
</reference>
<accession>E5AD55</accession>
<evidence type="ECO:0000256" key="1">
    <source>
        <dbReference type="SAM" id="MobiDB-lite"/>
    </source>
</evidence>
<feature type="region of interest" description="Disordered" evidence="1">
    <location>
        <begin position="85"/>
        <end position="112"/>
    </location>
</feature>
<dbReference type="VEuPathDB" id="FungiDB:LEMA_P011940.1"/>
<protein>
    <submittedName>
        <fullName evidence="2">Predicted protein</fullName>
    </submittedName>
</protein>
<dbReference type="InParanoid" id="E5AD55"/>
<evidence type="ECO:0000313" key="3">
    <source>
        <dbReference type="Proteomes" id="UP000002668"/>
    </source>
</evidence>
<sequence length="364" mass="39263">MSMATHGTRRYLTRSCGQTGTGYGAALDDGQLCTLHVLALVSRVVSLVESRASVLAEWPAWRDQSAPQSATQAYGTFVGTDARKQSKAHLPVPDSQPASQADSETSSTAAACPSAQHGCHPSVFKTGARCFGQDEGWPQQCLQTPARFLFSAGESVQTSLAALVAMLASPIRPRARLLYGPSLSLERKQEASVRRPLRPRETTSDDQHWEHTRGAACATWRLEMVLDVDAVGHDRIIVVAVSRCAGEASRIQKGPAQVTPSAFSLPRPQQPPAHHTQPASIFFTLSRAHNLGSQFLGWGVGATMYMPLPLPTQSIVHAPVLAANPHIHGFYPANPTCTLFYGVQLHDIVGKWETGNGETGNDEW</sequence>
<proteinExistence type="predicted"/>
<feature type="region of interest" description="Disordered" evidence="1">
    <location>
        <begin position="255"/>
        <end position="276"/>
    </location>
</feature>
<keyword evidence="3" id="KW-1185">Reference proteome</keyword>
<dbReference type="EMBL" id="FP929139">
    <property type="protein sequence ID" value="CBY02407.1"/>
    <property type="molecule type" value="Genomic_DNA"/>
</dbReference>
<feature type="compositionally biased region" description="Polar residues" evidence="1">
    <location>
        <begin position="96"/>
        <end position="109"/>
    </location>
</feature>